<organism evidence="2 3">
    <name type="scientific">Ideonella paludis</name>
    <dbReference type="NCBI Taxonomy" id="1233411"/>
    <lineage>
        <taxon>Bacteria</taxon>
        <taxon>Pseudomonadati</taxon>
        <taxon>Pseudomonadota</taxon>
        <taxon>Betaproteobacteria</taxon>
        <taxon>Burkholderiales</taxon>
        <taxon>Sphaerotilaceae</taxon>
        <taxon>Ideonella</taxon>
    </lineage>
</organism>
<dbReference type="InterPro" id="IPR014966">
    <property type="entry name" value="FRG-dom"/>
</dbReference>
<dbReference type="SMART" id="SM00901">
    <property type="entry name" value="FRG"/>
    <property type="match status" value="1"/>
</dbReference>
<protein>
    <submittedName>
        <fullName evidence="2">FRG domain-containing protein</fullName>
    </submittedName>
</protein>
<comment type="caution">
    <text evidence="2">The sequence shown here is derived from an EMBL/GenBank/DDBJ whole genome shotgun (WGS) entry which is preliminary data.</text>
</comment>
<dbReference type="Pfam" id="PF08867">
    <property type="entry name" value="FRG"/>
    <property type="match status" value="1"/>
</dbReference>
<gene>
    <name evidence="2" type="ORF">KAK11_16335</name>
</gene>
<reference evidence="2 3" key="1">
    <citation type="submission" date="2021-04" db="EMBL/GenBank/DDBJ databases">
        <title>The genome sequence of type strain Ideonella paludis KCTC 32238.</title>
        <authorList>
            <person name="Liu Y."/>
        </authorList>
    </citation>
    <scope>NUCLEOTIDE SEQUENCE [LARGE SCALE GENOMIC DNA]</scope>
    <source>
        <strain evidence="2 3">KCTC 32238</strain>
    </source>
</reference>
<evidence type="ECO:0000313" key="2">
    <source>
        <dbReference type="EMBL" id="MBQ0936896.1"/>
    </source>
</evidence>
<keyword evidence="3" id="KW-1185">Reference proteome</keyword>
<evidence type="ECO:0000259" key="1">
    <source>
        <dbReference type="SMART" id="SM00901"/>
    </source>
</evidence>
<feature type="domain" description="FRG" evidence="1">
    <location>
        <begin position="19"/>
        <end position="125"/>
    </location>
</feature>
<dbReference type="Proteomes" id="UP000672097">
    <property type="component" value="Unassembled WGS sequence"/>
</dbReference>
<dbReference type="RefSeq" id="WP_210810296.1">
    <property type="nucleotide sequence ID" value="NZ_JAGQDG010000006.1"/>
</dbReference>
<name>A0ABS5E0F8_9BURK</name>
<proteinExistence type="predicted"/>
<sequence>MKLIRVLSVGELIERINSLPNHYIYRGQANSNWRLESSLERVVGANWNSKSAQIFEDFSLECFQSKFHLYDTENCSPNSKLAWLAAMQHYGAPTRLVDFSESPYVALYFALEAINQATKADFSLFMIDYRAILEKSIEHIKSVDRDFKETRQSIQGKQDEVFERIVDRFSYDIAWITEPKILNARIDRQSGSFLLSGNRGKRIEEVLSSDLYKDVDMQKLEIPSELASGVYALLRKMNVTGKSLYGDLDGLAKSIRMEMQVYSV</sequence>
<dbReference type="EMBL" id="JAGQDG010000006">
    <property type="protein sequence ID" value="MBQ0936896.1"/>
    <property type="molecule type" value="Genomic_DNA"/>
</dbReference>
<accession>A0ABS5E0F8</accession>
<evidence type="ECO:0000313" key="3">
    <source>
        <dbReference type="Proteomes" id="UP000672097"/>
    </source>
</evidence>